<dbReference type="EMBL" id="GG662232">
    <property type="protein sequence ID" value="EAS07352.1"/>
    <property type="molecule type" value="Genomic_DNA"/>
</dbReference>
<dbReference type="KEGG" id="tet:TTHERM_01133960"/>
<feature type="region of interest" description="Disordered" evidence="1">
    <location>
        <begin position="235"/>
        <end position="273"/>
    </location>
</feature>
<evidence type="ECO:0000256" key="1">
    <source>
        <dbReference type="SAM" id="MobiDB-lite"/>
    </source>
</evidence>
<organism evidence="2 3">
    <name type="scientific">Tetrahymena thermophila (strain SB210)</name>
    <dbReference type="NCBI Taxonomy" id="312017"/>
    <lineage>
        <taxon>Eukaryota</taxon>
        <taxon>Sar</taxon>
        <taxon>Alveolata</taxon>
        <taxon>Ciliophora</taxon>
        <taxon>Intramacronucleata</taxon>
        <taxon>Oligohymenophorea</taxon>
        <taxon>Hymenostomatida</taxon>
        <taxon>Tetrahymenina</taxon>
        <taxon>Tetrahymenidae</taxon>
        <taxon>Tetrahymena</taxon>
    </lineage>
</organism>
<dbReference type="SUPFAM" id="SSF56112">
    <property type="entry name" value="Protein kinase-like (PK-like)"/>
    <property type="match status" value="1"/>
</dbReference>
<dbReference type="Proteomes" id="UP000009168">
    <property type="component" value="Unassembled WGS sequence"/>
</dbReference>
<evidence type="ECO:0000313" key="3">
    <source>
        <dbReference type="Proteomes" id="UP000009168"/>
    </source>
</evidence>
<sequence>MDSSVDLVLKKDINQSINNIIRSDRSSSNPKTYQKNSEIDLCQNSQKQLLFKKIYQINTQNLKQRQSDNIILESRSQSSQNIDKSAIKNASVQIQQANRRSVKQIVIKKQITIESLNSSNDQLSPEVKVPQSARHFNRPTFNLCSLNNRIQQLEQTNSKSKLNQYFFPSQKPLSNRNENSQVYCTYFNQQNSNQSIDEKPAKKKIIIRRDALNTSRGIEMQKGVQQQNNYVQKEISSTDSISNFRRYDEDSDENFATSERNEKPKTESNIPFENENKFKGRNMYSFQTQIIKKVPKNTPIKLEEGQNIDKSYSIQEDISNLNLATTTCSSGNEELSPNYLPVDRKLMKIIKVNKNLCKYGKSNQVEESKSQTNILKNQINLVKNAYKQQNIQNFDQNGNLQLKAKQEQNSQQISQDQNQDHKKESTEEILANQLGIFEVTQTENILIKKLKILSQCEFNLYEAYQIKNLQQSEINSISSFISAMQNDSKGQMFTNVLNYKHFIQNQDSSLLIFPFQSNKTLKNLLQNIKLLNEQLLKIFFKDILCGLQQIYYNMKTNLINLLDFDQIFIDEKYKLFVGLNINQSKIDPDQIYLQYLSEDESNNQQQYEKINKLQFREECNIVQDFGFLILKSLLGPNYAIFEQNTNHSNQIRSLISDQNNYKKCCLFHDIKFISEKNITDSRVQLKKANEITKFISKNCSQQLQDILCGSLKYKKEERLNIFQLQQQYFFQSQLSAAIDNQQINNNNNQSQILKLLFQQVQIKEKQQDTLQSKTQKLQLLIRLKLVIANSKSLFDKIQPQTNYQKIQEKIESQLSQYLSITTQEIKNIINIEK</sequence>
<dbReference type="HOGENOM" id="CLU_340824_0_0_1"/>
<reference evidence="3" key="1">
    <citation type="journal article" date="2006" name="PLoS Biol.">
        <title>Macronuclear genome sequence of the ciliate Tetrahymena thermophila, a model eukaryote.</title>
        <authorList>
            <person name="Eisen J.A."/>
            <person name="Coyne R.S."/>
            <person name="Wu M."/>
            <person name="Wu D."/>
            <person name="Thiagarajan M."/>
            <person name="Wortman J.R."/>
            <person name="Badger J.H."/>
            <person name="Ren Q."/>
            <person name="Amedeo P."/>
            <person name="Jones K.M."/>
            <person name="Tallon L.J."/>
            <person name="Delcher A.L."/>
            <person name="Salzberg S.L."/>
            <person name="Silva J.C."/>
            <person name="Haas B.J."/>
            <person name="Majoros W.H."/>
            <person name="Farzad M."/>
            <person name="Carlton J.M."/>
            <person name="Smith R.K. Jr."/>
            <person name="Garg J."/>
            <person name="Pearlman R.E."/>
            <person name="Karrer K.M."/>
            <person name="Sun L."/>
            <person name="Manning G."/>
            <person name="Elde N.C."/>
            <person name="Turkewitz A.P."/>
            <person name="Asai D.J."/>
            <person name="Wilkes D.E."/>
            <person name="Wang Y."/>
            <person name="Cai H."/>
            <person name="Collins K."/>
            <person name="Stewart B.A."/>
            <person name="Lee S.R."/>
            <person name="Wilamowska K."/>
            <person name="Weinberg Z."/>
            <person name="Ruzzo W.L."/>
            <person name="Wloga D."/>
            <person name="Gaertig J."/>
            <person name="Frankel J."/>
            <person name="Tsao C.-C."/>
            <person name="Gorovsky M.A."/>
            <person name="Keeling P.J."/>
            <person name="Waller R.F."/>
            <person name="Patron N.J."/>
            <person name="Cherry J.M."/>
            <person name="Stover N.A."/>
            <person name="Krieger C.J."/>
            <person name="del Toro C."/>
            <person name="Ryder H.F."/>
            <person name="Williamson S.C."/>
            <person name="Barbeau R.A."/>
            <person name="Hamilton E.P."/>
            <person name="Orias E."/>
        </authorList>
    </citation>
    <scope>NUCLEOTIDE SEQUENCE [LARGE SCALE GENOMIC DNA]</scope>
    <source>
        <strain evidence="3">SB210</strain>
    </source>
</reference>
<dbReference type="RefSeq" id="XP_001027594.1">
    <property type="nucleotide sequence ID" value="XM_001027594.2"/>
</dbReference>
<dbReference type="GeneID" id="7824907"/>
<evidence type="ECO:0008006" key="4">
    <source>
        <dbReference type="Google" id="ProtNLM"/>
    </source>
</evidence>
<accession>Q24HT5</accession>
<feature type="region of interest" description="Disordered" evidence="1">
    <location>
        <begin position="403"/>
        <end position="425"/>
    </location>
</feature>
<dbReference type="InterPro" id="IPR011009">
    <property type="entry name" value="Kinase-like_dom_sf"/>
</dbReference>
<feature type="compositionally biased region" description="Low complexity" evidence="1">
    <location>
        <begin position="407"/>
        <end position="417"/>
    </location>
</feature>
<dbReference type="InParanoid" id="Q24HT5"/>
<proteinExistence type="predicted"/>
<dbReference type="AlphaFoldDB" id="Q24HT5"/>
<protein>
    <recommendedName>
        <fullName evidence="4">Kinase domain protein</fullName>
    </recommendedName>
</protein>
<evidence type="ECO:0000313" key="2">
    <source>
        <dbReference type="EMBL" id="EAS07352.1"/>
    </source>
</evidence>
<name>Q24HT5_TETTS</name>
<gene>
    <name evidence="2" type="ORF">TTHERM_01133960</name>
</gene>
<keyword evidence="3" id="KW-1185">Reference proteome</keyword>